<dbReference type="RefSeq" id="WP_046005556.1">
    <property type="nucleotide sequence ID" value="NZ_JXYA01000031.1"/>
</dbReference>
<evidence type="ECO:0000313" key="2">
    <source>
        <dbReference type="EMBL" id="KJZ07924.1"/>
    </source>
</evidence>
<dbReference type="PATRIC" id="fig|43658.5.peg.2898"/>
<feature type="transmembrane region" description="Helical" evidence="1">
    <location>
        <begin position="7"/>
        <end position="28"/>
    </location>
</feature>
<feature type="transmembrane region" description="Helical" evidence="1">
    <location>
        <begin position="75"/>
        <end position="104"/>
    </location>
</feature>
<accession>A0A0F4QKV8</accession>
<protein>
    <submittedName>
        <fullName evidence="2">Uncharacterized protein</fullName>
    </submittedName>
</protein>
<proteinExistence type="predicted"/>
<gene>
    <name evidence="2" type="ORF">TW77_13735</name>
</gene>
<dbReference type="Proteomes" id="UP000033452">
    <property type="component" value="Unassembled WGS sequence"/>
</dbReference>
<organism evidence="2 3">
    <name type="scientific">Pseudoalteromonas rubra</name>
    <dbReference type="NCBI Taxonomy" id="43658"/>
    <lineage>
        <taxon>Bacteria</taxon>
        <taxon>Pseudomonadati</taxon>
        <taxon>Pseudomonadota</taxon>
        <taxon>Gammaproteobacteria</taxon>
        <taxon>Alteromonadales</taxon>
        <taxon>Pseudoalteromonadaceae</taxon>
        <taxon>Pseudoalteromonas</taxon>
    </lineage>
</organism>
<keyword evidence="1" id="KW-1133">Transmembrane helix</keyword>
<keyword evidence="1" id="KW-0812">Transmembrane</keyword>
<name>A0A0F4QKV8_9GAMM</name>
<feature type="transmembrane region" description="Helical" evidence="1">
    <location>
        <begin position="40"/>
        <end position="63"/>
    </location>
</feature>
<sequence length="135" mass="15467">MIDKFKYISSIIYVYLFIFLVVVPILNFNDGNGLLYSLKFFVKTLVFGVPVAILAFTLGFYIFRRSIEMSEINYFLRVMVSFLFSIVACSFVAAICLGIVFGFGFQDLDFTMVIMFIPTAIVGSISALLYWYRTK</sequence>
<dbReference type="EMBL" id="JXYA01000031">
    <property type="protein sequence ID" value="KJZ07924.1"/>
    <property type="molecule type" value="Genomic_DNA"/>
</dbReference>
<evidence type="ECO:0000256" key="1">
    <source>
        <dbReference type="SAM" id="Phobius"/>
    </source>
</evidence>
<keyword evidence="3" id="KW-1185">Reference proteome</keyword>
<feature type="transmembrane region" description="Helical" evidence="1">
    <location>
        <begin position="110"/>
        <end position="132"/>
    </location>
</feature>
<evidence type="ECO:0000313" key="3">
    <source>
        <dbReference type="Proteomes" id="UP000033452"/>
    </source>
</evidence>
<reference evidence="2 3" key="1">
    <citation type="journal article" date="2015" name="BMC Genomics">
        <title>Genome mining reveals unlocked bioactive potential of marine Gram-negative bacteria.</title>
        <authorList>
            <person name="Machado H."/>
            <person name="Sonnenschein E.C."/>
            <person name="Melchiorsen J."/>
            <person name="Gram L."/>
        </authorList>
    </citation>
    <scope>NUCLEOTIDE SEQUENCE [LARGE SCALE GENOMIC DNA]</scope>
    <source>
        <strain evidence="2 3">S2471</strain>
    </source>
</reference>
<dbReference type="AlphaFoldDB" id="A0A0F4QKV8"/>
<comment type="caution">
    <text evidence="2">The sequence shown here is derived from an EMBL/GenBank/DDBJ whole genome shotgun (WGS) entry which is preliminary data.</text>
</comment>
<keyword evidence="1" id="KW-0472">Membrane</keyword>